<dbReference type="Gene3D" id="3.40.190.150">
    <property type="entry name" value="Bordetella uptake gene, domain 1"/>
    <property type="match status" value="1"/>
</dbReference>
<dbReference type="PANTHER" id="PTHR42928:SF5">
    <property type="entry name" value="BLR1237 PROTEIN"/>
    <property type="match status" value="1"/>
</dbReference>
<dbReference type="Proteomes" id="UP001365405">
    <property type="component" value="Unassembled WGS sequence"/>
</dbReference>
<organism evidence="2 3">
    <name type="scientific">Pseudaquabacterium inlustre</name>
    <dbReference type="NCBI Taxonomy" id="2984192"/>
    <lineage>
        <taxon>Bacteria</taxon>
        <taxon>Pseudomonadati</taxon>
        <taxon>Pseudomonadota</taxon>
        <taxon>Betaproteobacteria</taxon>
        <taxon>Burkholderiales</taxon>
        <taxon>Sphaerotilaceae</taxon>
        <taxon>Pseudaquabacterium</taxon>
    </lineage>
</organism>
<protein>
    <submittedName>
        <fullName evidence="2">Tripartite tricarboxylate transporter substrate binding protein</fullName>
    </submittedName>
</protein>
<evidence type="ECO:0000256" key="1">
    <source>
        <dbReference type="ARBA" id="ARBA00006987"/>
    </source>
</evidence>
<sequence length="335" mass="36051">MTHAPFDARRRMLSAGLGSLIAAPALIGTPTRSQAQPAPAWKPERPITIYNPFAVGGITDLHMRLLGEKVGKALGQLVLVDAKPGAAGTLAPAALMSAKPDGHQLAVYTINSLRYPHYQPSSWHALNDFTFITGLSSYTFALVVRADSPWKTVEDLFAAGKANPEKHTYGTSGIGGSGHLMMIEIEQKAGARFTHVPYKGGAEWMQALMAGHIDFLADASQWGPFVDDGRARILAMVTEQRLPKYANVPTLRERGIDAVGQSPYGLVGPKGLPPAVVQTLHEAFTAANSAPDTLELLARYIQVPWKKNPAEYRAFAESYYVSVKPLLVKAGLAKG</sequence>
<proteinExistence type="inferred from homology"/>
<dbReference type="PANTHER" id="PTHR42928">
    <property type="entry name" value="TRICARBOXYLATE-BINDING PROTEIN"/>
    <property type="match status" value="1"/>
</dbReference>
<evidence type="ECO:0000313" key="2">
    <source>
        <dbReference type="EMBL" id="MEK8050189.1"/>
    </source>
</evidence>
<accession>A0ABU9CE82</accession>
<dbReference type="RefSeq" id="WP_341409857.1">
    <property type="nucleotide sequence ID" value="NZ_JBBUTH010000003.1"/>
</dbReference>
<dbReference type="Gene3D" id="3.40.190.10">
    <property type="entry name" value="Periplasmic binding protein-like II"/>
    <property type="match status" value="1"/>
</dbReference>
<comment type="caution">
    <text evidence="2">The sequence shown here is derived from an EMBL/GenBank/DDBJ whole genome shotgun (WGS) entry which is preliminary data.</text>
</comment>
<dbReference type="PIRSF" id="PIRSF017082">
    <property type="entry name" value="YflP"/>
    <property type="match status" value="1"/>
</dbReference>
<dbReference type="InterPro" id="IPR005064">
    <property type="entry name" value="BUG"/>
</dbReference>
<keyword evidence="3" id="KW-1185">Reference proteome</keyword>
<reference evidence="2 3" key="1">
    <citation type="submission" date="2024-04" db="EMBL/GenBank/DDBJ databases">
        <title>Novel species of the genus Ideonella isolated from streams.</title>
        <authorList>
            <person name="Lu H."/>
        </authorList>
    </citation>
    <scope>NUCLEOTIDE SEQUENCE [LARGE SCALE GENOMIC DNA]</scope>
    <source>
        <strain evidence="2 3">DXS22W</strain>
    </source>
</reference>
<name>A0ABU9CE82_9BURK</name>
<dbReference type="EMBL" id="JBBUTH010000003">
    <property type="protein sequence ID" value="MEK8050189.1"/>
    <property type="molecule type" value="Genomic_DNA"/>
</dbReference>
<dbReference type="SUPFAM" id="SSF53850">
    <property type="entry name" value="Periplasmic binding protein-like II"/>
    <property type="match status" value="1"/>
</dbReference>
<comment type="similarity">
    <text evidence="1">Belongs to the UPF0065 (bug) family.</text>
</comment>
<gene>
    <name evidence="2" type="ORF">AACH10_08060</name>
</gene>
<dbReference type="CDD" id="cd07012">
    <property type="entry name" value="PBP2_Bug_TTT"/>
    <property type="match status" value="1"/>
</dbReference>
<dbReference type="Pfam" id="PF03401">
    <property type="entry name" value="TctC"/>
    <property type="match status" value="1"/>
</dbReference>
<evidence type="ECO:0000313" key="3">
    <source>
        <dbReference type="Proteomes" id="UP001365405"/>
    </source>
</evidence>
<dbReference type="InterPro" id="IPR042100">
    <property type="entry name" value="Bug_dom1"/>
</dbReference>